<reference evidence="2" key="1">
    <citation type="submission" date="2015-06" db="EMBL/GenBank/DDBJ databases">
        <authorList>
            <person name="Nguyen H."/>
        </authorList>
    </citation>
    <scope>NUCLEOTIDE SEQUENCE</scope>
    <source>
        <strain evidence="2">DAOM 180753</strain>
    </source>
</reference>
<organism evidence="2 3">
    <name type="scientific">Penicillium thymicola</name>
    <dbReference type="NCBI Taxonomy" id="293382"/>
    <lineage>
        <taxon>Eukaryota</taxon>
        <taxon>Fungi</taxon>
        <taxon>Dikarya</taxon>
        <taxon>Ascomycota</taxon>
        <taxon>Pezizomycotina</taxon>
        <taxon>Eurotiomycetes</taxon>
        <taxon>Eurotiomycetidae</taxon>
        <taxon>Eurotiales</taxon>
        <taxon>Aspergillaceae</taxon>
        <taxon>Penicillium</taxon>
    </lineage>
</organism>
<comment type="caution">
    <text evidence="2">The sequence shown here is derived from an EMBL/GenBank/DDBJ whole genome shotgun (WGS) entry which is preliminary data.</text>
</comment>
<sequence length="143" mass="16568">MDRPWQIQLRKELQEAPDDRTIHWVYGPDGNAGKSTFVKCLMKKDWVMVNAGSAADMKYQYIQQGMTKNMVVDIPRQVEGVHYSAIYSLVEEVKNRLISSTKYRPVQVVDVRRVHVVVMSNKKPDMEMLSKDRICLHDLSPQC</sequence>
<accession>A0AAI9TCY7</accession>
<feature type="domain" description="Helicase superfamily 3 single-stranded DNA/RNA virus" evidence="1">
    <location>
        <begin position="24"/>
        <end position="121"/>
    </location>
</feature>
<evidence type="ECO:0000313" key="3">
    <source>
        <dbReference type="Proteomes" id="UP001227192"/>
    </source>
</evidence>
<dbReference type="GO" id="GO:0003723">
    <property type="term" value="F:RNA binding"/>
    <property type="evidence" value="ECO:0007669"/>
    <property type="project" value="InterPro"/>
</dbReference>
<keyword evidence="3" id="KW-1185">Reference proteome</keyword>
<evidence type="ECO:0000259" key="1">
    <source>
        <dbReference type="Pfam" id="PF00910"/>
    </source>
</evidence>
<dbReference type="Proteomes" id="UP001227192">
    <property type="component" value="Unassembled WGS sequence"/>
</dbReference>
<dbReference type="EMBL" id="LACB01000322">
    <property type="protein sequence ID" value="KAJ9484641.1"/>
    <property type="molecule type" value="Genomic_DNA"/>
</dbReference>
<dbReference type="GO" id="GO:0003724">
    <property type="term" value="F:RNA helicase activity"/>
    <property type="evidence" value="ECO:0007669"/>
    <property type="project" value="InterPro"/>
</dbReference>
<dbReference type="InterPro" id="IPR000605">
    <property type="entry name" value="Helicase_SF3_ssDNA/RNA_vir"/>
</dbReference>
<protein>
    <recommendedName>
        <fullName evidence="1">Helicase superfamily 3 single-stranded DNA/RNA virus domain-containing protein</fullName>
    </recommendedName>
</protein>
<gene>
    <name evidence="2" type="ORF">VN97_g8727</name>
</gene>
<name>A0AAI9TCY7_PENTH</name>
<proteinExistence type="predicted"/>
<dbReference type="Pfam" id="PF00910">
    <property type="entry name" value="RNA_helicase"/>
    <property type="match status" value="1"/>
</dbReference>
<reference evidence="2" key="2">
    <citation type="journal article" date="2016" name="Fungal Biol.">
        <title>Ochratoxin A production by Penicillium thymicola.</title>
        <authorList>
            <person name="Nguyen H.D.T."/>
            <person name="McMullin D.R."/>
            <person name="Ponomareva E."/>
            <person name="Riley R."/>
            <person name="Pomraning K.R."/>
            <person name="Baker S.E."/>
            <person name="Seifert K.A."/>
        </authorList>
    </citation>
    <scope>NUCLEOTIDE SEQUENCE</scope>
    <source>
        <strain evidence="2">DAOM 180753</strain>
    </source>
</reference>
<dbReference type="AlphaFoldDB" id="A0AAI9TCY7"/>
<evidence type="ECO:0000313" key="2">
    <source>
        <dbReference type="EMBL" id="KAJ9484641.1"/>
    </source>
</evidence>